<organism evidence="1 2">
    <name type="scientific">Pseudolactococcus hodotermopsidis</name>
    <dbReference type="NCBI Taxonomy" id="2709157"/>
    <lineage>
        <taxon>Bacteria</taxon>
        <taxon>Bacillati</taxon>
        <taxon>Bacillota</taxon>
        <taxon>Bacilli</taxon>
        <taxon>Lactobacillales</taxon>
        <taxon>Streptococcaceae</taxon>
        <taxon>Pseudolactococcus</taxon>
    </lineage>
</organism>
<keyword evidence="2" id="KW-1185">Reference proteome</keyword>
<evidence type="ECO:0000313" key="1">
    <source>
        <dbReference type="EMBL" id="GFH42834.1"/>
    </source>
</evidence>
<evidence type="ECO:0000313" key="2">
    <source>
        <dbReference type="Proteomes" id="UP000480303"/>
    </source>
</evidence>
<accession>A0A6A0BEB5</accession>
<name>A0A6A0BEB5_9LACT</name>
<sequence>MVNGTELSVFVKATRDVVSLVNDIKGRSKAYQAINDGELRLLQDKIQRETIIAHNQAAMEITMRNLEHLNKVAEQIERYGFSGSAAAAAEMQLFILAESLEKV</sequence>
<protein>
    <submittedName>
        <fullName evidence="1">Uncharacterized protein</fullName>
    </submittedName>
</protein>
<dbReference type="Proteomes" id="UP000480303">
    <property type="component" value="Unassembled WGS sequence"/>
</dbReference>
<gene>
    <name evidence="1" type="ORF">Hs30E_13850</name>
</gene>
<reference evidence="1 2" key="1">
    <citation type="submission" date="2020-02" db="EMBL/GenBank/DDBJ databases">
        <title>Draft genome sequence of Lactococcus sp. Hs30E4-3.</title>
        <authorList>
            <person name="Noda S."/>
            <person name="Yuki M."/>
            <person name="Ohkuma M."/>
        </authorList>
    </citation>
    <scope>NUCLEOTIDE SEQUENCE [LARGE SCALE GENOMIC DNA]</scope>
    <source>
        <strain evidence="1 2">Hs30E4-3</strain>
    </source>
</reference>
<comment type="caution">
    <text evidence="1">The sequence shown here is derived from an EMBL/GenBank/DDBJ whole genome shotgun (WGS) entry which is preliminary data.</text>
</comment>
<dbReference type="EMBL" id="BLLI01000041">
    <property type="protein sequence ID" value="GFH42834.1"/>
    <property type="molecule type" value="Genomic_DNA"/>
</dbReference>
<proteinExistence type="predicted"/>
<dbReference type="RefSeq" id="WP_172209185.1">
    <property type="nucleotide sequence ID" value="NZ_BLLI01000041.1"/>
</dbReference>
<dbReference type="AlphaFoldDB" id="A0A6A0BEB5"/>